<evidence type="ECO:0000259" key="20">
    <source>
        <dbReference type="Pfam" id="PF00912"/>
    </source>
</evidence>
<keyword evidence="9" id="KW-0378">Hydrolase</keyword>
<protein>
    <submittedName>
        <fullName evidence="21">Membrane carboxypeptidase</fullName>
    </submittedName>
</protein>
<proteinExistence type="inferred from homology"/>
<evidence type="ECO:0000256" key="10">
    <source>
        <dbReference type="ARBA" id="ARBA00022960"/>
    </source>
</evidence>
<evidence type="ECO:0000256" key="3">
    <source>
        <dbReference type="ARBA" id="ARBA00007739"/>
    </source>
</evidence>
<evidence type="ECO:0000313" key="22">
    <source>
        <dbReference type="Proteomes" id="UP000055060"/>
    </source>
</evidence>
<keyword evidence="8" id="KW-0808">Transferase</keyword>
<feature type="compositionally biased region" description="Low complexity" evidence="17">
    <location>
        <begin position="237"/>
        <end position="249"/>
    </location>
</feature>
<feature type="compositionally biased region" description="Low complexity" evidence="17">
    <location>
        <begin position="1124"/>
        <end position="1147"/>
    </location>
</feature>
<dbReference type="GO" id="GO:0071555">
    <property type="term" value="P:cell wall organization"/>
    <property type="evidence" value="ECO:0007669"/>
    <property type="project" value="UniProtKB-KW"/>
</dbReference>
<organism evidence="21">
    <name type="scientific">Longilinea arvoryzae</name>
    <dbReference type="NCBI Taxonomy" id="360412"/>
    <lineage>
        <taxon>Bacteria</taxon>
        <taxon>Bacillati</taxon>
        <taxon>Chloroflexota</taxon>
        <taxon>Anaerolineae</taxon>
        <taxon>Anaerolineales</taxon>
        <taxon>Anaerolineaceae</taxon>
        <taxon>Longilinea</taxon>
    </lineage>
</organism>
<evidence type="ECO:0000256" key="14">
    <source>
        <dbReference type="ARBA" id="ARBA00023316"/>
    </source>
</evidence>
<dbReference type="GO" id="GO:0005886">
    <property type="term" value="C:plasma membrane"/>
    <property type="evidence" value="ECO:0007669"/>
    <property type="project" value="UniProtKB-SubCell"/>
</dbReference>
<dbReference type="GO" id="GO:0008360">
    <property type="term" value="P:regulation of cell shape"/>
    <property type="evidence" value="ECO:0007669"/>
    <property type="project" value="UniProtKB-KW"/>
</dbReference>
<sequence length="1169" mass="128127">MEEKEKTPKEQPQKPEQNDIPAETNESTQPVKMGPAANPATPGGEPSVDSPVHQDATQPMEGDITQPVSPEDRIPHSTPGETEAAQDKLREPPPPSPYSAETQAILPPDQQATRASLPFDQQETRANLPADQQATQASLPPNQQVTRAMPAHRPTNLDQTLPPVGVPPGSSDLPRHIEEVDLNATRVSSSAYSNRRSPTSAPPPLYPPQHITGPNRTTQATGQRPAGMPPIPPSVPPKAQAAGKPGGKPAAKKRSMGCFLRGLIAMLFAGIIVMVIAGTFLIYQYFSIAASLPSVEDLQARASQFETTRILDRNGNTIYEILDPNAGRRTYVALDRMSPYIIAATLATEDKEFYNHPGFDLSAIVRAMVQNYTTGETTSGASTITQQLARTLLLPDEKYERTVQRKTREIVLAAEMTRRYTKDQILELYLNENFYGNRAYGIEAAAETYFNTTAEKLTPGQAAFLAGLPQAPAVYDIFTNREQTLNRFKTVLVLMYQDSQEKDCIFVSTNVQKVCVDPTMLSTAVGDIEGYAFQQDNGSIRFPHWVFYVTDQLENMFDAQTIYRSGFTVYTTIDPTLQEQAENIVKEQVSSLADRNVTDGALVAIRPNTGEILAMVGSADFNNEAISGQVNMAISPRQPGSSIKPLTYVAAFEKGWTPATLLWDVPSEFPPSGLESDPSPKYVPVNYDGRFHGPVSVRDALANSYNIPAVKTLQFVGVYDDPSTAQKEGLISMAERLGITTLTRNDYGLALTLGGGEVTVLEMTSAFGVFANSGQKVPPVAITKIVDYQGNVVYEYKPPTAEQVVRPEHAYLISSILSDNQARAPMFGANSVLALPFQAAVKTGTTNDYRDNWTIGYTPDLSVGVWVGNADYTPMVNTSGVTGAAPIWSSFMQFAVPQLTGGNPTPFQRPAGIVERVVCSISGAEPSEYCPEQHTELFAYDQLPPTKDDDLWKKVTVDTWTGLRASAACSDYVDEKLAMNVTDPFAKKWLRETDEGRKWASDHGFDDPIFFVPERDCQLSDARPTIQFAGMKDGDVLTVNPIDIYAIINTPDDLRRWRLEYGIGDEPAEWKTLLDNQTAQYQNPEKIYTWDVSEVPAGRVTLRIYMESTEDTYAERLIHIDLQVPTPTPTSTPTVTQTPTSTVTPQPSLTPTPTETPAPPSEDITATPT</sequence>
<keyword evidence="22" id="KW-1185">Reference proteome</keyword>
<evidence type="ECO:0000256" key="16">
    <source>
        <dbReference type="ARBA" id="ARBA00049902"/>
    </source>
</evidence>
<dbReference type="RefSeq" id="WP_075073361.1">
    <property type="nucleotide sequence ID" value="NZ_DF967972.1"/>
</dbReference>
<keyword evidence="18" id="KW-0812">Transmembrane</keyword>
<feature type="domain" description="Glycosyl transferase family 51" evidence="20">
    <location>
        <begin position="315"/>
        <end position="495"/>
    </location>
</feature>
<feature type="transmembrane region" description="Helical" evidence="18">
    <location>
        <begin position="262"/>
        <end position="286"/>
    </location>
</feature>
<dbReference type="InterPro" id="IPR001264">
    <property type="entry name" value="Glyco_trans_51"/>
</dbReference>
<keyword evidence="14" id="KW-0961">Cell wall biogenesis/degradation</keyword>
<reference evidence="21" key="1">
    <citation type="submission" date="2015-07" db="EMBL/GenBank/DDBJ databases">
        <title>Draft Genome Sequences of Anaerolinea thermolimosa IMO-1, Bellilinea caldifistulae GOMI-1, Leptolinea tardivitalis YMTK-2, Levilinea saccharolytica KIBI-1,Longilinea arvoryzae KOME-1, Previously Described as Members of the Anaerolineaceae (Chloroflexi).</title>
        <authorList>
            <person name="Sekiguchi Y."/>
            <person name="Ohashi A."/>
            <person name="Matsuura N."/>
            <person name="Tourlousse M.D."/>
        </authorList>
    </citation>
    <scope>NUCLEOTIDE SEQUENCE [LARGE SCALE GENOMIC DNA]</scope>
    <source>
        <strain evidence="21">KOME-1</strain>
    </source>
</reference>
<dbReference type="InterPro" id="IPR001460">
    <property type="entry name" value="PCN-bd_Tpept"/>
</dbReference>
<dbReference type="InterPro" id="IPR012338">
    <property type="entry name" value="Beta-lactam/transpept-like"/>
</dbReference>
<keyword evidence="4" id="KW-1003">Cell membrane</keyword>
<feature type="region of interest" description="Disordered" evidence="17">
    <location>
        <begin position="1124"/>
        <end position="1169"/>
    </location>
</feature>
<keyword evidence="10" id="KW-0133">Cell shape</keyword>
<feature type="compositionally biased region" description="Polar residues" evidence="17">
    <location>
        <begin position="185"/>
        <end position="197"/>
    </location>
</feature>
<dbReference type="PANTHER" id="PTHR32282:SF11">
    <property type="entry name" value="PENICILLIN-BINDING PROTEIN 1B"/>
    <property type="match status" value="1"/>
</dbReference>
<dbReference type="GO" id="GO:0030288">
    <property type="term" value="C:outer membrane-bounded periplasmic space"/>
    <property type="evidence" value="ECO:0007669"/>
    <property type="project" value="TreeGrafter"/>
</dbReference>
<dbReference type="Gene3D" id="1.10.3810.10">
    <property type="entry name" value="Biosynthetic peptidoglycan transglycosylase-like"/>
    <property type="match status" value="1"/>
</dbReference>
<evidence type="ECO:0000256" key="8">
    <source>
        <dbReference type="ARBA" id="ARBA00022679"/>
    </source>
</evidence>
<comment type="catalytic activity">
    <reaction evidence="16">
        <text>[GlcNAc-(1-&gt;4)-Mur2Ac(oyl-L-Ala-gamma-D-Glu-L-Lys-D-Ala-D-Ala)](n)-di-trans,octa-cis-undecaprenyl diphosphate + beta-D-GlcNAc-(1-&gt;4)-Mur2Ac(oyl-L-Ala-gamma-D-Glu-L-Lys-D-Ala-D-Ala)-di-trans,octa-cis-undecaprenyl diphosphate = [GlcNAc-(1-&gt;4)-Mur2Ac(oyl-L-Ala-gamma-D-Glu-L-Lys-D-Ala-D-Ala)](n+1)-di-trans,octa-cis-undecaprenyl diphosphate + di-trans,octa-cis-undecaprenyl diphosphate + H(+)</text>
        <dbReference type="Rhea" id="RHEA:23708"/>
        <dbReference type="Rhea" id="RHEA-COMP:9602"/>
        <dbReference type="Rhea" id="RHEA-COMP:9603"/>
        <dbReference type="ChEBI" id="CHEBI:15378"/>
        <dbReference type="ChEBI" id="CHEBI:58405"/>
        <dbReference type="ChEBI" id="CHEBI:60033"/>
        <dbReference type="ChEBI" id="CHEBI:78435"/>
        <dbReference type="EC" id="2.4.99.28"/>
    </reaction>
</comment>
<dbReference type="GO" id="GO:0009002">
    <property type="term" value="F:serine-type D-Ala-D-Ala carboxypeptidase activity"/>
    <property type="evidence" value="ECO:0007669"/>
    <property type="project" value="UniProtKB-EC"/>
</dbReference>
<keyword evidence="11" id="KW-0573">Peptidoglycan synthesis</keyword>
<keyword evidence="7" id="KW-0328">Glycosyltransferase</keyword>
<evidence type="ECO:0000256" key="5">
    <source>
        <dbReference type="ARBA" id="ARBA00022645"/>
    </source>
</evidence>
<feature type="region of interest" description="Disordered" evidence="17">
    <location>
        <begin position="1"/>
        <end position="251"/>
    </location>
</feature>
<gene>
    <name evidence="21" type="ORF">LARV_01836</name>
</gene>
<evidence type="ECO:0000256" key="2">
    <source>
        <dbReference type="ARBA" id="ARBA00007090"/>
    </source>
</evidence>
<evidence type="ECO:0000256" key="17">
    <source>
        <dbReference type="SAM" id="MobiDB-lite"/>
    </source>
</evidence>
<evidence type="ECO:0000256" key="1">
    <source>
        <dbReference type="ARBA" id="ARBA00004236"/>
    </source>
</evidence>
<evidence type="ECO:0000256" key="11">
    <source>
        <dbReference type="ARBA" id="ARBA00022984"/>
    </source>
</evidence>
<dbReference type="GO" id="GO:0008955">
    <property type="term" value="F:peptidoglycan glycosyltransferase activity"/>
    <property type="evidence" value="ECO:0007669"/>
    <property type="project" value="UniProtKB-EC"/>
</dbReference>
<dbReference type="AlphaFoldDB" id="A0A0S7BK95"/>
<dbReference type="Gene3D" id="3.40.710.10">
    <property type="entry name" value="DD-peptidase/beta-lactamase superfamily"/>
    <property type="match status" value="1"/>
</dbReference>
<evidence type="ECO:0000256" key="4">
    <source>
        <dbReference type="ARBA" id="ARBA00022475"/>
    </source>
</evidence>
<evidence type="ECO:0000256" key="12">
    <source>
        <dbReference type="ARBA" id="ARBA00023136"/>
    </source>
</evidence>
<evidence type="ECO:0000256" key="9">
    <source>
        <dbReference type="ARBA" id="ARBA00022801"/>
    </source>
</evidence>
<keyword evidence="18" id="KW-1133">Transmembrane helix</keyword>
<evidence type="ECO:0000256" key="18">
    <source>
        <dbReference type="SAM" id="Phobius"/>
    </source>
</evidence>
<feature type="compositionally biased region" description="Polar residues" evidence="17">
    <location>
        <begin position="212"/>
        <end position="222"/>
    </location>
</feature>
<dbReference type="Proteomes" id="UP000055060">
    <property type="component" value="Unassembled WGS sequence"/>
</dbReference>
<dbReference type="Pfam" id="PF00905">
    <property type="entry name" value="Transpeptidase"/>
    <property type="match status" value="1"/>
</dbReference>
<name>A0A0S7BK95_9CHLR</name>
<dbReference type="PANTHER" id="PTHR32282">
    <property type="entry name" value="BINDING PROTEIN TRANSPEPTIDASE, PUTATIVE-RELATED"/>
    <property type="match status" value="1"/>
</dbReference>
<keyword evidence="5 21" id="KW-0121">Carboxypeptidase</keyword>
<evidence type="ECO:0000256" key="15">
    <source>
        <dbReference type="ARBA" id="ARBA00034000"/>
    </source>
</evidence>
<keyword evidence="12 18" id="KW-0472">Membrane</keyword>
<dbReference type="InterPro" id="IPR036950">
    <property type="entry name" value="PBP_transglycosylase"/>
</dbReference>
<evidence type="ECO:0000313" key="21">
    <source>
        <dbReference type="EMBL" id="GAP14074.1"/>
    </source>
</evidence>
<evidence type="ECO:0000256" key="7">
    <source>
        <dbReference type="ARBA" id="ARBA00022676"/>
    </source>
</evidence>
<dbReference type="GO" id="GO:0008658">
    <property type="term" value="F:penicillin binding"/>
    <property type="evidence" value="ECO:0007669"/>
    <property type="project" value="InterPro"/>
</dbReference>
<feature type="compositionally biased region" description="Pro residues" evidence="17">
    <location>
        <begin position="227"/>
        <end position="236"/>
    </location>
</feature>
<dbReference type="InterPro" id="IPR023346">
    <property type="entry name" value="Lysozyme-like_dom_sf"/>
</dbReference>
<evidence type="ECO:0000256" key="13">
    <source>
        <dbReference type="ARBA" id="ARBA00023268"/>
    </source>
</evidence>
<comment type="catalytic activity">
    <reaction evidence="15">
        <text>Preferential cleavage: (Ac)2-L-Lys-D-Ala-|-D-Ala. Also transpeptidation of peptidyl-alanyl moieties that are N-acyl substituents of D-alanine.</text>
        <dbReference type="EC" id="3.4.16.4"/>
    </reaction>
</comment>
<dbReference type="SUPFAM" id="SSF53955">
    <property type="entry name" value="Lysozyme-like"/>
    <property type="match status" value="1"/>
</dbReference>
<feature type="domain" description="Penicillin-binding protein transpeptidase" evidence="19">
    <location>
        <begin position="600"/>
        <end position="862"/>
    </location>
</feature>
<accession>A0A0S7BK95</accession>
<keyword evidence="13" id="KW-0511">Multifunctional enzyme</keyword>
<dbReference type="Pfam" id="PF00912">
    <property type="entry name" value="Transgly"/>
    <property type="match status" value="1"/>
</dbReference>
<keyword evidence="6" id="KW-0645">Protease</keyword>
<dbReference type="SUPFAM" id="SSF56601">
    <property type="entry name" value="beta-lactamase/transpeptidase-like"/>
    <property type="match status" value="1"/>
</dbReference>
<comment type="similarity">
    <text evidence="2">In the C-terminal section; belongs to the transpeptidase family.</text>
</comment>
<comment type="subcellular location">
    <subcellularLocation>
        <location evidence="1">Cell membrane</location>
    </subcellularLocation>
</comment>
<feature type="compositionally biased region" description="Pro residues" evidence="17">
    <location>
        <begin position="1148"/>
        <end position="1160"/>
    </location>
</feature>
<comment type="similarity">
    <text evidence="3">In the N-terminal section; belongs to the glycosyltransferase 51 family.</text>
</comment>
<dbReference type="GO" id="GO:0009252">
    <property type="term" value="P:peptidoglycan biosynthetic process"/>
    <property type="evidence" value="ECO:0007669"/>
    <property type="project" value="UniProtKB-KW"/>
</dbReference>
<dbReference type="EMBL" id="DF967972">
    <property type="protein sequence ID" value="GAP14074.1"/>
    <property type="molecule type" value="Genomic_DNA"/>
</dbReference>
<dbReference type="FunFam" id="1.10.3810.10:FF:000001">
    <property type="entry name" value="Penicillin-binding protein 1A"/>
    <property type="match status" value="1"/>
</dbReference>
<feature type="compositionally biased region" description="Polar residues" evidence="17">
    <location>
        <begin position="110"/>
        <end position="146"/>
    </location>
</feature>
<dbReference type="OrthoDB" id="9766909at2"/>
<feature type="compositionally biased region" description="Basic and acidic residues" evidence="17">
    <location>
        <begin position="1"/>
        <end position="17"/>
    </location>
</feature>
<dbReference type="STRING" id="360412.LARV_01836"/>
<evidence type="ECO:0000259" key="19">
    <source>
        <dbReference type="Pfam" id="PF00905"/>
    </source>
</evidence>
<dbReference type="InterPro" id="IPR050396">
    <property type="entry name" value="Glycosyltr_51/Transpeptidase"/>
</dbReference>
<dbReference type="GO" id="GO:0006508">
    <property type="term" value="P:proteolysis"/>
    <property type="evidence" value="ECO:0007669"/>
    <property type="project" value="UniProtKB-KW"/>
</dbReference>
<evidence type="ECO:0000256" key="6">
    <source>
        <dbReference type="ARBA" id="ARBA00022670"/>
    </source>
</evidence>